<keyword evidence="3" id="KW-0804">Transcription</keyword>
<evidence type="ECO:0000313" key="5">
    <source>
        <dbReference type="EMBL" id="RRH73793.1"/>
    </source>
</evidence>
<evidence type="ECO:0000313" key="6">
    <source>
        <dbReference type="Proteomes" id="UP000282125"/>
    </source>
</evidence>
<dbReference type="PRINTS" id="PR00778">
    <property type="entry name" value="HTHARSR"/>
</dbReference>
<evidence type="ECO:0000259" key="4">
    <source>
        <dbReference type="PROSITE" id="PS50987"/>
    </source>
</evidence>
<dbReference type="SMART" id="SM00418">
    <property type="entry name" value="HTH_ARSR"/>
    <property type="match status" value="1"/>
</dbReference>
<keyword evidence="6" id="KW-1185">Reference proteome</keyword>
<organism evidence="5 6">
    <name type="scientific">Falsigemmobacter faecalis</name>
    <dbReference type="NCBI Taxonomy" id="2488730"/>
    <lineage>
        <taxon>Bacteria</taxon>
        <taxon>Pseudomonadati</taxon>
        <taxon>Pseudomonadota</taxon>
        <taxon>Alphaproteobacteria</taxon>
        <taxon>Rhodobacterales</taxon>
        <taxon>Paracoccaceae</taxon>
        <taxon>Falsigemmobacter</taxon>
    </lineage>
</organism>
<dbReference type="RefSeq" id="WP_124965243.1">
    <property type="nucleotide sequence ID" value="NZ_RRAZ01000016.1"/>
</dbReference>
<evidence type="ECO:0000256" key="3">
    <source>
        <dbReference type="ARBA" id="ARBA00023163"/>
    </source>
</evidence>
<dbReference type="Proteomes" id="UP000282125">
    <property type="component" value="Unassembled WGS sequence"/>
</dbReference>
<dbReference type="InterPro" id="IPR036390">
    <property type="entry name" value="WH_DNA-bd_sf"/>
</dbReference>
<dbReference type="Gene3D" id="1.10.10.10">
    <property type="entry name" value="Winged helix-like DNA-binding domain superfamily/Winged helix DNA-binding domain"/>
    <property type="match status" value="1"/>
</dbReference>
<dbReference type="AlphaFoldDB" id="A0A3P3DHU8"/>
<dbReference type="NCBIfam" id="NF033788">
    <property type="entry name" value="HTH_metalloreg"/>
    <property type="match status" value="1"/>
</dbReference>
<dbReference type="CDD" id="cd00090">
    <property type="entry name" value="HTH_ARSR"/>
    <property type="match status" value="1"/>
</dbReference>
<sequence>MSDIKDVVPAIAALEERAAEATAFLKKLANQDRLMIVCTLIQGERSVRELEESLGLRQPSLSQQLGELRQAGMIEGRKEGREMFYRLADERVCALVGTLYQIFCK</sequence>
<name>A0A3P3DHU8_9RHOB</name>
<dbReference type="GO" id="GO:0003700">
    <property type="term" value="F:DNA-binding transcription factor activity"/>
    <property type="evidence" value="ECO:0007669"/>
    <property type="project" value="InterPro"/>
</dbReference>
<dbReference type="OrthoDB" id="194599at2"/>
<gene>
    <name evidence="5" type="ORF">EG244_12015</name>
</gene>
<proteinExistence type="predicted"/>
<protein>
    <submittedName>
        <fullName evidence="5">Transcriptional regulator</fullName>
    </submittedName>
</protein>
<dbReference type="InterPro" id="IPR051011">
    <property type="entry name" value="Metal_resp_trans_reg"/>
</dbReference>
<dbReference type="PANTHER" id="PTHR43132:SF2">
    <property type="entry name" value="ARSENICAL RESISTANCE OPERON REPRESSOR ARSR-RELATED"/>
    <property type="match status" value="1"/>
</dbReference>
<dbReference type="EMBL" id="RRAZ01000016">
    <property type="protein sequence ID" value="RRH73793.1"/>
    <property type="molecule type" value="Genomic_DNA"/>
</dbReference>
<dbReference type="SUPFAM" id="SSF46785">
    <property type="entry name" value="Winged helix' DNA-binding domain"/>
    <property type="match status" value="1"/>
</dbReference>
<dbReference type="PANTHER" id="PTHR43132">
    <property type="entry name" value="ARSENICAL RESISTANCE OPERON REPRESSOR ARSR-RELATED"/>
    <property type="match status" value="1"/>
</dbReference>
<evidence type="ECO:0000256" key="2">
    <source>
        <dbReference type="ARBA" id="ARBA00023125"/>
    </source>
</evidence>
<feature type="domain" description="HTH arsR-type" evidence="4">
    <location>
        <begin position="13"/>
        <end position="105"/>
    </location>
</feature>
<dbReference type="InterPro" id="IPR001845">
    <property type="entry name" value="HTH_ArsR_DNA-bd_dom"/>
</dbReference>
<comment type="caution">
    <text evidence="5">The sequence shown here is derived from an EMBL/GenBank/DDBJ whole genome shotgun (WGS) entry which is preliminary data.</text>
</comment>
<dbReference type="InterPro" id="IPR011991">
    <property type="entry name" value="ArsR-like_HTH"/>
</dbReference>
<reference evidence="5 6" key="1">
    <citation type="submission" date="2018-11" db="EMBL/GenBank/DDBJ databases">
        <title>Gemmobacter sp. nov., YIM 102744-1 draft genome.</title>
        <authorList>
            <person name="Li G."/>
            <person name="Jiang Y."/>
        </authorList>
    </citation>
    <scope>NUCLEOTIDE SEQUENCE [LARGE SCALE GENOMIC DNA]</scope>
    <source>
        <strain evidence="5 6">YIM 102744-1</strain>
    </source>
</reference>
<accession>A0A3P3DHU8</accession>
<evidence type="ECO:0000256" key="1">
    <source>
        <dbReference type="ARBA" id="ARBA00023015"/>
    </source>
</evidence>
<dbReference type="PROSITE" id="PS50987">
    <property type="entry name" value="HTH_ARSR_2"/>
    <property type="match status" value="1"/>
</dbReference>
<dbReference type="InterPro" id="IPR036388">
    <property type="entry name" value="WH-like_DNA-bd_sf"/>
</dbReference>
<keyword evidence="2" id="KW-0238">DNA-binding</keyword>
<dbReference type="Pfam" id="PF01022">
    <property type="entry name" value="HTH_5"/>
    <property type="match status" value="1"/>
</dbReference>
<dbReference type="GO" id="GO:0003677">
    <property type="term" value="F:DNA binding"/>
    <property type="evidence" value="ECO:0007669"/>
    <property type="project" value="UniProtKB-KW"/>
</dbReference>
<keyword evidence="1" id="KW-0805">Transcription regulation</keyword>